<sequence length="222" mass="25390">MKLFAIGLFHQNGTVEHIVTHEEYEALANAHESLASQIKTGIYKNDVIYKIPAYGLYHYFKSSQGSIRILSSPENLDPTDPVLSDQFSDINEIYLSTDHVVRYNELDKKIADPNYFISPVKRTRQGVEETRQIMVNNIEKLLQRGAKLEELVEKTEELKQNTQSFRSKAFKLNKNHTTVSEQAKAAAKKIFCCFFLPCCNGKPQGTAEERESFLRPNRSTIN</sequence>
<dbReference type="Pfam" id="PF00957">
    <property type="entry name" value="Synaptobrevin"/>
    <property type="match status" value="1"/>
</dbReference>
<keyword evidence="2" id="KW-0175">Coiled coil</keyword>
<reference evidence="4 5" key="1">
    <citation type="submission" date="2018-07" db="EMBL/GenBank/DDBJ databases">
        <title>Genomic Encyclopedia of Type Strains, Phase IV (KMG-IV): sequencing the most valuable type-strain genomes for metagenomic binning, comparative biology and taxonomic classification.</title>
        <authorList>
            <person name="Goeker M."/>
        </authorList>
    </citation>
    <scope>NUCLEOTIDE SEQUENCE [LARGE SCALE GENOMIC DNA]</scope>
    <source>
        <strain evidence="4 5">DSM 16500</strain>
    </source>
</reference>
<organism evidence="4 5">
    <name type="scientific">Aquicella lusitana</name>
    <dbReference type="NCBI Taxonomy" id="254246"/>
    <lineage>
        <taxon>Bacteria</taxon>
        <taxon>Pseudomonadati</taxon>
        <taxon>Pseudomonadota</taxon>
        <taxon>Gammaproteobacteria</taxon>
        <taxon>Legionellales</taxon>
        <taxon>Coxiellaceae</taxon>
        <taxon>Aquicella</taxon>
    </lineage>
</organism>
<accession>A0A370GBY1</accession>
<gene>
    <name evidence="4" type="ORF">C8D86_12032</name>
</gene>
<dbReference type="InterPro" id="IPR042855">
    <property type="entry name" value="V_SNARE_CC"/>
</dbReference>
<dbReference type="InterPro" id="IPR051097">
    <property type="entry name" value="Synaptobrevin-like_transport"/>
</dbReference>
<dbReference type="PANTHER" id="PTHR21136">
    <property type="entry name" value="SNARE PROTEINS"/>
    <property type="match status" value="1"/>
</dbReference>
<feature type="domain" description="V-SNARE coiled-coil homology" evidence="3">
    <location>
        <begin position="119"/>
        <end position="179"/>
    </location>
</feature>
<dbReference type="InterPro" id="IPR001388">
    <property type="entry name" value="Synaptobrevin-like"/>
</dbReference>
<evidence type="ECO:0000313" key="4">
    <source>
        <dbReference type="EMBL" id="RDI41332.1"/>
    </source>
</evidence>
<dbReference type="SUPFAM" id="SSF58038">
    <property type="entry name" value="SNARE fusion complex"/>
    <property type="match status" value="1"/>
</dbReference>
<dbReference type="RefSeq" id="WP_114834964.1">
    <property type="nucleotide sequence ID" value="NZ_LR699114.1"/>
</dbReference>
<dbReference type="GO" id="GO:0015031">
    <property type="term" value="P:protein transport"/>
    <property type="evidence" value="ECO:0007669"/>
    <property type="project" value="UniProtKB-KW"/>
</dbReference>
<evidence type="ECO:0000313" key="5">
    <source>
        <dbReference type="Proteomes" id="UP000254720"/>
    </source>
</evidence>
<feature type="coiled-coil region" evidence="2">
    <location>
        <begin position="138"/>
        <end position="168"/>
    </location>
</feature>
<keyword evidence="5" id="KW-1185">Reference proteome</keyword>
<protein>
    <submittedName>
        <fullName evidence="4">Synaptobrevin</fullName>
    </submittedName>
</protein>
<dbReference type="PRINTS" id="PR00219">
    <property type="entry name" value="SYNAPTOBREVN"/>
</dbReference>
<evidence type="ECO:0000256" key="1">
    <source>
        <dbReference type="ARBA" id="ARBA00022927"/>
    </source>
</evidence>
<dbReference type="PROSITE" id="PS50892">
    <property type="entry name" value="V_SNARE"/>
    <property type="match status" value="1"/>
</dbReference>
<dbReference type="Proteomes" id="UP000254720">
    <property type="component" value="Unassembled WGS sequence"/>
</dbReference>
<dbReference type="CDD" id="cd15843">
    <property type="entry name" value="R-SNARE"/>
    <property type="match status" value="1"/>
</dbReference>
<keyword evidence="1" id="KW-0653">Protein transport</keyword>
<evidence type="ECO:0000259" key="3">
    <source>
        <dbReference type="PROSITE" id="PS50892"/>
    </source>
</evidence>
<keyword evidence="1" id="KW-0813">Transport</keyword>
<dbReference type="EMBL" id="QQAX01000020">
    <property type="protein sequence ID" value="RDI41332.1"/>
    <property type="molecule type" value="Genomic_DNA"/>
</dbReference>
<proteinExistence type="predicted"/>
<dbReference type="PANTHER" id="PTHR21136:SF168">
    <property type="entry name" value="VESICLE-ASSOCIATED MEMBRANE PROTEIN 9"/>
    <property type="match status" value="1"/>
</dbReference>
<dbReference type="Gene3D" id="1.20.5.110">
    <property type="match status" value="1"/>
</dbReference>
<dbReference type="GO" id="GO:0016192">
    <property type="term" value="P:vesicle-mediated transport"/>
    <property type="evidence" value="ECO:0007669"/>
    <property type="project" value="InterPro"/>
</dbReference>
<name>A0A370GBY1_9COXI</name>
<comment type="caution">
    <text evidence="4">The sequence shown here is derived from an EMBL/GenBank/DDBJ whole genome shotgun (WGS) entry which is preliminary data.</text>
</comment>
<dbReference type="GO" id="GO:0016020">
    <property type="term" value="C:membrane"/>
    <property type="evidence" value="ECO:0007669"/>
    <property type="project" value="InterPro"/>
</dbReference>
<evidence type="ECO:0000256" key="2">
    <source>
        <dbReference type="SAM" id="Coils"/>
    </source>
</evidence>
<dbReference type="AlphaFoldDB" id="A0A370GBY1"/>